<accession>A0ABV7BPX5</accession>
<proteinExistence type="predicted"/>
<name>A0ABV7BPX5_9PROT</name>
<protein>
    <submittedName>
        <fullName evidence="2">Alpha/beta fold hydrolase</fullName>
    </submittedName>
</protein>
<sequence>MPQIKTRDGTQLYAKIWGSGRPVLLTHGWPLSADSWDDQAMALAEAGFQVIAYDRRGFGRSEQPWTGYDYDTLADDLADVMQATGAQDAAIIGFSMGGGEIARYMSRHGGKSVRQAGLIASVVPYMLKTPDNPEGVAQSVFDEMLAQLKADRPGFFAAFFKQFYGVGMLSSPVSSELVDWTVQTAMLAGLKPTLACAAAFATTDFRPDLPAITVPTLIVHGTADATVPIDASARPAARGIRQAQLIEYDGAPHALAATHKDRLTQDLLAFLRS</sequence>
<keyword evidence="2" id="KW-0378">Hydrolase</keyword>
<keyword evidence="3" id="KW-1185">Reference proteome</keyword>
<dbReference type="Proteomes" id="UP001595420">
    <property type="component" value="Unassembled WGS sequence"/>
</dbReference>
<dbReference type="GO" id="GO:0016787">
    <property type="term" value="F:hydrolase activity"/>
    <property type="evidence" value="ECO:0007669"/>
    <property type="project" value="UniProtKB-KW"/>
</dbReference>
<dbReference type="PANTHER" id="PTHR43433:SF4">
    <property type="entry name" value="NON-HEME CHLOROPEROXIDASE-RELATED"/>
    <property type="match status" value="1"/>
</dbReference>
<gene>
    <name evidence="2" type="ORF">ACFOD3_07450</name>
</gene>
<dbReference type="InterPro" id="IPR000073">
    <property type="entry name" value="AB_hydrolase_1"/>
</dbReference>
<dbReference type="RefSeq" id="WP_216835812.1">
    <property type="nucleotide sequence ID" value="NZ_JAFNJS010000002.1"/>
</dbReference>
<evidence type="ECO:0000313" key="3">
    <source>
        <dbReference type="Proteomes" id="UP001595420"/>
    </source>
</evidence>
<dbReference type="PANTHER" id="PTHR43433">
    <property type="entry name" value="HYDROLASE, ALPHA/BETA FOLD FAMILY PROTEIN"/>
    <property type="match status" value="1"/>
</dbReference>
<organism evidence="2 3">
    <name type="scientific">Falsiroseomonas tokyonensis</name>
    <dbReference type="NCBI Taxonomy" id="430521"/>
    <lineage>
        <taxon>Bacteria</taxon>
        <taxon>Pseudomonadati</taxon>
        <taxon>Pseudomonadota</taxon>
        <taxon>Alphaproteobacteria</taxon>
        <taxon>Acetobacterales</taxon>
        <taxon>Roseomonadaceae</taxon>
        <taxon>Falsiroseomonas</taxon>
    </lineage>
</organism>
<comment type="caution">
    <text evidence="2">The sequence shown here is derived from an EMBL/GenBank/DDBJ whole genome shotgun (WGS) entry which is preliminary data.</text>
</comment>
<reference evidence="3" key="1">
    <citation type="journal article" date="2019" name="Int. J. Syst. Evol. Microbiol.">
        <title>The Global Catalogue of Microorganisms (GCM) 10K type strain sequencing project: providing services to taxonomists for standard genome sequencing and annotation.</title>
        <authorList>
            <consortium name="The Broad Institute Genomics Platform"/>
            <consortium name="The Broad Institute Genome Sequencing Center for Infectious Disease"/>
            <person name="Wu L."/>
            <person name="Ma J."/>
        </authorList>
    </citation>
    <scope>NUCLEOTIDE SEQUENCE [LARGE SCALE GENOMIC DNA]</scope>
    <source>
        <strain evidence="3">CGMCC 1.16855</strain>
    </source>
</reference>
<evidence type="ECO:0000313" key="2">
    <source>
        <dbReference type="EMBL" id="MFC2999722.1"/>
    </source>
</evidence>
<feature type="domain" description="AB hydrolase-1" evidence="1">
    <location>
        <begin position="22"/>
        <end position="255"/>
    </location>
</feature>
<dbReference type="InterPro" id="IPR050471">
    <property type="entry name" value="AB_hydrolase"/>
</dbReference>
<dbReference type="EMBL" id="JBHRSB010000002">
    <property type="protein sequence ID" value="MFC2999722.1"/>
    <property type="molecule type" value="Genomic_DNA"/>
</dbReference>
<evidence type="ECO:0000259" key="1">
    <source>
        <dbReference type="Pfam" id="PF00561"/>
    </source>
</evidence>
<dbReference type="Pfam" id="PF00561">
    <property type="entry name" value="Abhydrolase_1"/>
    <property type="match status" value="1"/>
</dbReference>